<comment type="caution">
    <text evidence="2">The sequence shown here is derived from an EMBL/GenBank/DDBJ whole genome shotgun (WGS) entry which is preliminary data.</text>
</comment>
<dbReference type="RefSeq" id="WP_194555924.1">
    <property type="nucleotide sequence ID" value="NZ_JADKMY010000001.1"/>
</dbReference>
<dbReference type="Proteomes" id="UP000635902">
    <property type="component" value="Unassembled WGS sequence"/>
</dbReference>
<dbReference type="SUPFAM" id="SSF56601">
    <property type="entry name" value="beta-lactamase/transpeptidase-like"/>
    <property type="match status" value="1"/>
</dbReference>
<reference evidence="2 3" key="1">
    <citation type="submission" date="2020-10" db="EMBL/GenBank/DDBJ databases">
        <title>Novel species in genus Corynebacterium.</title>
        <authorList>
            <person name="Zhang G."/>
        </authorList>
    </citation>
    <scope>NUCLEOTIDE SEQUENCE [LARGE SCALE GENOMIC DNA]</scope>
    <source>
        <strain evidence="2 3">DSM 45110</strain>
    </source>
</reference>
<proteinExistence type="predicted"/>
<evidence type="ECO:0000313" key="3">
    <source>
        <dbReference type="Proteomes" id="UP000635902"/>
    </source>
</evidence>
<keyword evidence="3" id="KW-1185">Reference proteome</keyword>
<protein>
    <recommendedName>
        <fullName evidence="4">Secreted protein</fullName>
    </recommendedName>
</protein>
<gene>
    <name evidence="2" type="ORF">IRY30_03135</name>
</gene>
<feature type="region of interest" description="Disordered" evidence="1">
    <location>
        <begin position="40"/>
        <end position="87"/>
    </location>
</feature>
<dbReference type="EMBL" id="JADKMY010000001">
    <property type="protein sequence ID" value="MBF4553077.1"/>
    <property type="molecule type" value="Genomic_DNA"/>
</dbReference>
<accession>A0ABR9ZKD2</accession>
<evidence type="ECO:0000256" key="1">
    <source>
        <dbReference type="SAM" id="MobiDB-lite"/>
    </source>
</evidence>
<evidence type="ECO:0008006" key="4">
    <source>
        <dbReference type="Google" id="ProtNLM"/>
    </source>
</evidence>
<feature type="compositionally biased region" description="Polar residues" evidence="1">
    <location>
        <begin position="42"/>
        <end position="51"/>
    </location>
</feature>
<evidence type="ECO:0000313" key="2">
    <source>
        <dbReference type="EMBL" id="MBF4553077.1"/>
    </source>
</evidence>
<dbReference type="InterPro" id="IPR012338">
    <property type="entry name" value="Beta-lactam/transpept-like"/>
</dbReference>
<name>A0ABR9ZKD2_9CORY</name>
<organism evidence="2 3">
    <name type="scientific">Corynebacterium suicordis DSM 45110</name>
    <dbReference type="NCBI Taxonomy" id="1121369"/>
    <lineage>
        <taxon>Bacteria</taxon>
        <taxon>Bacillati</taxon>
        <taxon>Actinomycetota</taxon>
        <taxon>Actinomycetes</taxon>
        <taxon>Mycobacteriales</taxon>
        <taxon>Corynebacteriaceae</taxon>
        <taxon>Corynebacterium</taxon>
    </lineage>
</organism>
<sequence>MLSFISLKHPAVTRVVAKPTSVAAVVTAVALMVSGCTIGDVSEQSSDSQPAEASASDDAKPQPTRGPQGSANDPATGQGGGSASGPLDAKALKEMLLPGTAIGIAGIGEAGDITIPAWSTIKVPIAIAAERAGTAQPQWISAAISASDNAAAEQLWNSLGTPEQAAAATEAVLAEGDSPIAVSRVASRPGFSPYGQSQWTFQEQADLASNLRCLKGGENVLAAMEKIEPGQAYGLGQIPGAIFKGGWGPDESGSYDVRQFGLVPTGGGKYAAVAIGAKSTDGSHESAQSQLNSLSAALQTRLADLPPAKC</sequence>
<feature type="compositionally biased region" description="Polar residues" evidence="1">
    <location>
        <begin position="65"/>
        <end position="75"/>
    </location>
</feature>
<dbReference type="Gene3D" id="3.40.710.10">
    <property type="entry name" value="DD-peptidase/beta-lactamase superfamily"/>
    <property type="match status" value="1"/>
</dbReference>